<accession>A0A5C4JRH6</accession>
<dbReference type="Proteomes" id="UP000307874">
    <property type="component" value="Unassembled WGS sequence"/>
</dbReference>
<dbReference type="SUPFAM" id="SSF52279">
    <property type="entry name" value="Beta-D-glucan exohydrolase, C-terminal domain"/>
    <property type="match status" value="1"/>
</dbReference>
<dbReference type="Pfam" id="PF14310">
    <property type="entry name" value="Fn3-like"/>
    <property type="match status" value="1"/>
</dbReference>
<dbReference type="Pfam" id="PF01915">
    <property type="entry name" value="Glyco_hydro_3_C"/>
    <property type="match status" value="1"/>
</dbReference>
<dbReference type="InterPro" id="IPR026891">
    <property type="entry name" value="Fn3-like"/>
</dbReference>
<organism evidence="4 5">
    <name type="scientific">Martelella lutilitoris</name>
    <dbReference type="NCBI Taxonomy" id="2583532"/>
    <lineage>
        <taxon>Bacteria</taxon>
        <taxon>Pseudomonadati</taxon>
        <taxon>Pseudomonadota</taxon>
        <taxon>Alphaproteobacteria</taxon>
        <taxon>Hyphomicrobiales</taxon>
        <taxon>Aurantimonadaceae</taxon>
        <taxon>Martelella</taxon>
    </lineage>
</organism>
<evidence type="ECO:0000256" key="2">
    <source>
        <dbReference type="ARBA" id="ARBA00022801"/>
    </source>
</evidence>
<evidence type="ECO:0000313" key="5">
    <source>
        <dbReference type="Proteomes" id="UP000307874"/>
    </source>
</evidence>
<dbReference type="InterPro" id="IPR017853">
    <property type="entry name" value="GH"/>
</dbReference>
<dbReference type="OrthoDB" id="9781691at2"/>
<dbReference type="PANTHER" id="PTHR42715:SF3">
    <property type="entry name" value="BETA-GLUCOSIDASE B-RELATED"/>
    <property type="match status" value="1"/>
</dbReference>
<keyword evidence="2 4" id="KW-0378">Hydrolase</keyword>
<reference evidence="4 5" key="1">
    <citation type="submission" date="2019-06" db="EMBL/GenBank/DDBJ databases">
        <title>Martelella lutilitoris sp. nov., isolated from a tidal mudflat.</title>
        <authorList>
            <person name="Kim Y.-J."/>
        </authorList>
    </citation>
    <scope>NUCLEOTIDE SEQUENCE [LARGE SCALE GENOMIC DNA]</scope>
    <source>
        <strain evidence="4 5">GH2-6</strain>
    </source>
</reference>
<dbReference type="InterPro" id="IPR036881">
    <property type="entry name" value="Glyco_hydro_3_C_sf"/>
</dbReference>
<dbReference type="PRINTS" id="PR00133">
    <property type="entry name" value="GLHYDRLASE3"/>
</dbReference>
<dbReference type="InterPro" id="IPR013783">
    <property type="entry name" value="Ig-like_fold"/>
</dbReference>
<protein>
    <submittedName>
        <fullName evidence="4">Family 3 glycosyl hydrolase</fullName>
    </submittedName>
</protein>
<dbReference type="RefSeq" id="WP_138748894.1">
    <property type="nucleotide sequence ID" value="NZ_VCLB01000006.1"/>
</dbReference>
<dbReference type="Gene3D" id="2.60.40.10">
    <property type="entry name" value="Immunoglobulins"/>
    <property type="match status" value="1"/>
</dbReference>
<dbReference type="AlphaFoldDB" id="A0A5C4JRH6"/>
<keyword evidence="5" id="KW-1185">Reference proteome</keyword>
<feature type="domain" description="Fibronectin type III-like" evidence="3">
    <location>
        <begin position="655"/>
        <end position="724"/>
    </location>
</feature>
<dbReference type="EMBL" id="VCLB01000006">
    <property type="protein sequence ID" value="TNB47734.1"/>
    <property type="molecule type" value="Genomic_DNA"/>
</dbReference>
<gene>
    <name evidence="4" type="ORF">FF124_12910</name>
</gene>
<dbReference type="InterPro" id="IPR050288">
    <property type="entry name" value="Cellulose_deg_GH3"/>
</dbReference>
<dbReference type="SUPFAM" id="SSF51445">
    <property type="entry name" value="(Trans)glycosidases"/>
    <property type="match status" value="1"/>
</dbReference>
<dbReference type="InterPro" id="IPR002772">
    <property type="entry name" value="Glyco_hydro_3_C"/>
</dbReference>
<dbReference type="PANTHER" id="PTHR42715">
    <property type="entry name" value="BETA-GLUCOSIDASE"/>
    <property type="match status" value="1"/>
</dbReference>
<dbReference type="InterPro" id="IPR036962">
    <property type="entry name" value="Glyco_hydro_3_N_sf"/>
</dbReference>
<name>A0A5C4JRH6_9HYPH</name>
<comment type="similarity">
    <text evidence="1">Belongs to the glycosyl hydrolase 3 family.</text>
</comment>
<dbReference type="Pfam" id="PF00933">
    <property type="entry name" value="Glyco_hydro_3"/>
    <property type="match status" value="1"/>
</dbReference>
<dbReference type="GO" id="GO:0009251">
    <property type="term" value="P:glucan catabolic process"/>
    <property type="evidence" value="ECO:0007669"/>
    <property type="project" value="TreeGrafter"/>
</dbReference>
<sequence length="739" mass="78639">MNDHNTSLENETFSGAVEIVRNGGDAEAEARRLFGLLTPAEQLSLLDGDQPFWEGMLSLATEGYNIYPYVMGAVDRLGIPGLRFADGPRGSVLGQSTCFPVSMARGATWDVTLEEKVGTVIGREIRALGANFFGGVCINLPRHPAWGRVQETYSDQSVILGEMGAALARGIQGNAMACVKHFALNSMENARFSVDVTIDQKDLHETFLPHFKRVIDEGAFAVMSSYNSVNGTWSGQNADLLTATLRDTWHFEGVVITDFIWGMRDGGLALAAGLDVEAPLCQQRGAHLEDDLKSGKCDWSHVERAGLRILATQLRHYATRDPSDPDENLVVSSDHVALAREAAERSMVLLRNEAVDGAPVLPLAPENLSSVAVVGRLCDTANTGDHGSSDVRAPYVVTPLAGIEKALGGSNVTLRSDGSGDAARSAALAGDCDAAIVVVGYTSADEGEFVDGSVASRADLLALYPGPTSDAERKDRDAVLKAMGGGVSVVGGGNAGGDRHSLELLAEDVAMIKAVAAVNPRTIVVIETAGAVIIKAWKELVPGILLGWYSGMEGGNALADLIFGRKNPSGRLPYPIPADASDTPYFDKDATAITYDHWYGHRLMQKNGVEADFPLGFGLSYTTYALSDLDAALVGEGALRATVSVSNTGNMDGHQVVQLYGTRLEGDRAGERELLGFTVVFVEAGKTQKAEIEASLQPLNRWDEKARTFVQPAGSVRLEAAFCWGDPEALSTTINVKGA</sequence>
<comment type="caution">
    <text evidence="4">The sequence shown here is derived from an EMBL/GenBank/DDBJ whole genome shotgun (WGS) entry which is preliminary data.</text>
</comment>
<evidence type="ECO:0000259" key="3">
    <source>
        <dbReference type="SMART" id="SM01217"/>
    </source>
</evidence>
<dbReference type="GO" id="GO:0008422">
    <property type="term" value="F:beta-glucosidase activity"/>
    <property type="evidence" value="ECO:0007669"/>
    <property type="project" value="TreeGrafter"/>
</dbReference>
<proteinExistence type="inferred from homology"/>
<dbReference type="SMART" id="SM01217">
    <property type="entry name" value="Fn3_like"/>
    <property type="match status" value="1"/>
</dbReference>
<evidence type="ECO:0000313" key="4">
    <source>
        <dbReference type="EMBL" id="TNB47734.1"/>
    </source>
</evidence>
<dbReference type="Gene3D" id="3.40.50.1700">
    <property type="entry name" value="Glycoside hydrolase family 3 C-terminal domain"/>
    <property type="match status" value="1"/>
</dbReference>
<dbReference type="InterPro" id="IPR001764">
    <property type="entry name" value="Glyco_hydro_3_N"/>
</dbReference>
<dbReference type="Gene3D" id="3.20.20.300">
    <property type="entry name" value="Glycoside hydrolase, family 3, N-terminal domain"/>
    <property type="match status" value="1"/>
</dbReference>
<evidence type="ECO:0000256" key="1">
    <source>
        <dbReference type="ARBA" id="ARBA00005336"/>
    </source>
</evidence>